<protein>
    <recommendedName>
        <fullName evidence="3">Carboxylic ester hydrolase</fullName>
        <ecNumber evidence="3">3.1.1.-</ecNumber>
    </recommendedName>
</protein>
<organism evidence="6 7">
    <name type="scientific">Massariosphaeria phaeospora</name>
    <dbReference type="NCBI Taxonomy" id="100035"/>
    <lineage>
        <taxon>Eukaryota</taxon>
        <taxon>Fungi</taxon>
        <taxon>Dikarya</taxon>
        <taxon>Ascomycota</taxon>
        <taxon>Pezizomycotina</taxon>
        <taxon>Dothideomycetes</taxon>
        <taxon>Pleosporomycetidae</taxon>
        <taxon>Pleosporales</taxon>
        <taxon>Pleosporales incertae sedis</taxon>
        <taxon>Massariosphaeria</taxon>
    </lineage>
</organism>
<dbReference type="InterPro" id="IPR019826">
    <property type="entry name" value="Carboxylesterase_B_AS"/>
</dbReference>
<feature type="signal peptide" evidence="4">
    <location>
        <begin position="1"/>
        <end position="15"/>
    </location>
</feature>
<reference evidence="6 7" key="1">
    <citation type="submission" date="2020-01" db="EMBL/GenBank/DDBJ databases">
        <authorList>
            <consortium name="DOE Joint Genome Institute"/>
            <person name="Haridas S."/>
            <person name="Albert R."/>
            <person name="Binder M."/>
            <person name="Bloem J."/>
            <person name="Labutti K."/>
            <person name="Salamov A."/>
            <person name="Andreopoulos B."/>
            <person name="Baker S.E."/>
            <person name="Barry K."/>
            <person name="Bills G."/>
            <person name="Bluhm B.H."/>
            <person name="Cannon C."/>
            <person name="Castanera R."/>
            <person name="Culley D.E."/>
            <person name="Daum C."/>
            <person name="Ezra D."/>
            <person name="Gonzalez J.B."/>
            <person name="Henrissat B."/>
            <person name="Kuo A."/>
            <person name="Liang C."/>
            <person name="Lipzen A."/>
            <person name="Lutzoni F."/>
            <person name="Magnuson J."/>
            <person name="Mondo S."/>
            <person name="Nolan M."/>
            <person name="Ohm R."/>
            <person name="Pangilinan J."/>
            <person name="Park H.-J.H."/>
            <person name="Ramirez L."/>
            <person name="Alfaro M."/>
            <person name="Sun H."/>
            <person name="Tritt A."/>
            <person name="Yoshinaga Y."/>
            <person name="Zwiers L.-H.L."/>
            <person name="Turgeon B.G."/>
            <person name="Goodwin S.B."/>
            <person name="Spatafora J.W."/>
            <person name="Crous P.W."/>
            <person name="Grigoriev I.V."/>
        </authorList>
    </citation>
    <scope>NUCLEOTIDE SEQUENCE [LARGE SCALE GENOMIC DNA]</scope>
    <source>
        <strain evidence="6 7">CBS 611.86</strain>
    </source>
</reference>
<keyword evidence="4" id="KW-0732">Signal</keyword>
<evidence type="ECO:0000259" key="5">
    <source>
        <dbReference type="Pfam" id="PF00135"/>
    </source>
</evidence>
<dbReference type="AlphaFoldDB" id="A0A7C8MEM5"/>
<keyword evidence="2 3" id="KW-0378">Hydrolase</keyword>
<feature type="chain" id="PRO_5028998888" description="Carboxylic ester hydrolase" evidence="4">
    <location>
        <begin position="16"/>
        <end position="557"/>
    </location>
</feature>
<evidence type="ECO:0000256" key="3">
    <source>
        <dbReference type="RuleBase" id="RU361235"/>
    </source>
</evidence>
<dbReference type="PROSITE" id="PS00941">
    <property type="entry name" value="CARBOXYLESTERASE_B_2"/>
    <property type="match status" value="1"/>
</dbReference>
<keyword evidence="7" id="KW-1185">Reference proteome</keyword>
<accession>A0A7C8MEM5</accession>
<dbReference type="OrthoDB" id="408631at2759"/>
<name>A0A7C8MEM5_9PLEO</name>
<dbReference type="Proteomes" id="UP000481861">
    <property type="component" value="Unassembled WGS sequence"/>
</dbReference>
<comment type="similarity">
    <text evidence="1 3">Belongs to the type-B carboxylesterase/lipase family.</text>
</comment>
<evidence type="ECO:0000256" key="1">
    <source>
        <dbReference type="ARBA" id="ARBA00005964"/>
    </source>
</evidence>
<evidence type="ECO:0000313" key="6">
    <source>
        <dbReference type="EMBL" id="KAF2875819.1"/>
    </source>
</evidence>
<evidence type="ECO:0000256" key="4">
    <source>
        <dbReference type="SAM" id="SignalP"/>
    </source>
</evidence>
<comment type="caution">
    <text evidence="6">The sequence shown here is derived from an EMBL/GenBank/DDBJ whole genome shotgun (WGS) entry which is preliminary data.</text>
</comment>
<dbReference type="InterPro" id="IPR019819">
    <property type="entry name" value="Carboxylesterase_B_CS"/>
</dbReference>
<dbReference type="EC" id="3.1.1.-" evidence="3"/>
<dbReference type="Gene3D" id="3.40.50.1820">
    <property type="entry name" value="alpha/beta hydrolase"/>
    <property type="match status" value="1"/>
</dbReference>
<dbReference type="PROSITE" id="PS00122">
    <property type="entry name" value="CARBOXYLESTERASE_B_1"/>
    <property type="match status" value="1"/>
</dbReference>
<dbReference type="PANTHER" id="PTHR43918:SF4">
    <property type="entry name" value="CARBOXYLIC ESTER HYDROLASE"/>
    <property type="match status" value="1"/>
</dbReference>
<sequence>MFAYLLPSLISAALGCSVQGVAPIVSTRDGVIVGTTSSVTGTTATVDKFLGIPFSEPPVGERRWAVPQPPKKWLGGLYTTAFKPSCIQTFTPKSQRSFVEQIYNNPPPEESEDCLYLNVWAPSRPVAPSEPPRAVLFWLYGGGLRFGNAGQPMYDGSHFAALENVIVVSVNYRTNVFGWPFFPAVTNLTERNLGLLDQRLALDWVQENIHAFGGDPKRVTIFGQSAGATSVDVLLTAYGRNSTPPFQAAIMMSGTYTWLPVANCNNTNYSAWNNFTGEIGCANATDQFACAKTKPATLIKDVQETFSASGFSGQACDNITFVSDPRLRRASGNFAPVPVISGTNVQDGSYYAIKAGSNVEKYMNATFNNRTELKAEILAAYPIGSEGRYDNLTQLTHIHTDWNFHCPALLLANDSTLHVPTYRYLYNATFPNTRITLPPSVVNSSNLTFPLEYQRAWHTSDIPLVFSTYEDLLFTPGAPITPEEIALSNTMRGAWASFAKDPSKPPIEGWRTVRNGGEGEEADVMSFGVDGGAGVGLVKDTTGKCGVWKEFFEDMHF</sequence>
<dbReference type="InterPro" id="IPR002018">
    <property type="entry name" value="CarbesteraseB"/>
</dbReference>
<dbReference type="InterPro" id="IPR050654">
    <property type="entry name" value="AChE-related_enzymes"/>
</dbReference>
<dbReference type="EMBL" id="JAADJZ010000004">
    <property type="protein sequence ID" value="KAF2875819.1"/>
    <property type="molecule type" value="Genomic_DNA"/>
</dbReference>
<dbReference type="SUPFAM" id="SSF53474">
    <property type="entry name" value="alpha/beta-Hydrolases"/>
    <property type="match status" value="1"/>
</dbReference>
<dbReference type="PANTHER" id="PTHR43918">
    <property type="entry name" value="ACETYLCHOLINESTERASE"/>
    <property type="match status" value="1"/>
</dbReference>
<dbReference type="Pfam" id="PF00135">
    <property type="entry name" value="COesterase"/>
    <property type="match status" value="1"/>
</dbReference>
<dbReference type="InterPro" id="IPR029058">
    <property type="entry name" value="AB_hydrolase_fold"/>
</dbReference>
<proteinExistence type="inferred from homology"/>
<dbReference type="GO" id="GO:0052689">
    <property type="term" value="F:carboxylic ester hydrolase activity"/>
    <property type="evidence" value="ECO:0007669"/>
    <property type="project" value="TreeGrafter"/>
</dbReference>
<feature type="domain" description="Carboxylesterase type B" evidence="5">
    <location>
        <begin position="22"/>
        <end position="503"/>
    </location>
</feature>
<evidence type="ECO:0000256" key="2">
    <source>
        <dbReference type="ARBA" id="ARBA00022801"/>
    </source>
</evidence>
<evidence type="ECO:0000313" key="7">
    <source>
        <dbReference type="Proteomes" id="UP000481861"/>
    </source>
</evidence>
<gene>
    <name evidence="6" type="ORF">BDV95DRAFT_562718</name>
</gene>